<comment type="subcellular location">
    <subcellularLocation>
        <location evidence="1">Endomembrane system</location>
    </subcellularLocation>
</comment>
<feature type="non-terminal residue" evidence="5">
    <location>
        <position position="1"/>
    </location>
</feature>
<keyword evidence="2" id="KW-0597">Phosphoprotein</keyword>
<dbReference type="SUPFAM" id="SSF46966">
    <property type="entry name" value="Spectrin repeat"/>
    <property type="match status" value="1"/>
</dbReference>
<dbReference type="PANTHER" id="PTHR14514:SF3">
    <property type="entry name" value="NESPRIN-1"/>
    <property type="match status" value="1"/>
</dbReference>
<dbReference type="AlphaFoldDB" id="A0ABD0NUE6"/>
<evidence type="ECO:0000256" key="2">
    <source>
        <dbReference type="ARBA" id="ARBA00022553"/>
    </source>
</evidence>
<protein>
    <submittedName>
        <fullName evidence="5">Uncharacterized protein</fullName>
    </submittedName>
</protein>
<comment type="caution">
    <text evidence="5">The sequence shown here is derived from an EMBL/GenBank/DDBJ whole genome shotgun (WGS) entry which is preliminary data.</text>
</comment>
<dbReference type="EMBL" id="JAMKFB020000020">
    <property type="protein sequence ID" value="KAL0164556.1"/>
    <property type="molecule type" value="Genomic_DNA"/>
</dbReference>
<keyword evidence="6" id="KW-1185">Reference proteome</keyword>
<proteinExistence type="predicted"/>
<evidence type="ECO:0000313" key="5">
    <source>
        <dbReference type="EMBL" id="KAL0164556.1"/>
    </source>
</evidence>
<keyword evidence="3" id="KW-0677">Repeat</keyword>
<reference evidence="5 6" key="1">
    <citation type="submission" date="2024-05" db="EMBL/GenBank/DDBJ databases">
        <title>Genome sequencing and assembly of Indian major carp, Cirrhinus mrigala (Hamilton, 1822).</title>
        <authorList>
            <person name="Mohindra V."/>
            <person name="Chowdhury L.M."/>
            <person name="Lal K."/>
            <person name="Jena J.K."/>
        </authorList>
    </citation>
    <scope>NUCLEOTIDE SEQUENCE [LARGE SCALE GENOMIC DNA]</scope>
    <source>
        <strain evidence="5">CM1030</strain>
        <tissue evidence="5">Blood</tissue>
    </source>
</reference>
<gene>
    <name evidence="5" type="ORF">M9458_040309</name>
</gene>
<dbReference type="Proteomes" id="UP001529510">
    <property type="component" value="Unassembled WGS sequence"/>
</dbReference>
<feature type="non-terminal residue" evidence="5">
    <location>
        <position position="106"/>
    </location>
</feature>
<name>A0ABD0NUE6_CIRMR</name>
<keyword evidence="4" id="KW-0472">Membrane</keyword>
<accession>A0ABD0NUE6</accession>
<sequence length="106" mass="12223">SLQDELEKQESSLRKLGSITQQLQKDCHPSVTDSLNTALGDLNLRWNTLLEQISDQLRRSKSLLQLWLHYKGLHAQSSTDIQKLEDQVEQLLKSSTHRDVTEQEVK</sequence>
<evidence type="ECO:0000256" key="3">
    <source>
        <dbReference type="ARBA" id="ARBA00022737"/>
    </source>
</evidence>
<evidence type="ECO:0000313" key="6">
    <source>
        <dbReference type="Proteomes" id="UP001529510"/>
    </source>
</evidence>
<organism evidence="5 6">
    <name type="scientific">Cirrhinus mrigala</name>
    <name type="common">Mrigala</name>
    <dbReference type="NCBI Taxonomy" id="683832"/>
    <lineage>
        <taxon>Eukaryota</taxon>
        <taxon>Metazoa</taxon>
        <taxon>Chordata</taxon>
        <taxon>Craniata</taxon>
        <taxon>Vertebrata</taxon>
        <taxon>Euteleostomi</taxon>
        <taxon>Actinopterygii</taxon>
        <taxon>Neopterygii</taxon>
        <taxon>Teleostei</taxon>
        <taxon>Ostariophysi</taxon>
        <taxon>Cypriniformes</taxon>
        <taxon>Cyprinidae</taxon>
        <taxon>Labeoninae</taxon>
        <taxon>Labeonini</taxon>
        <taxon>Cirrhinus</taxon>
    </lineage>
</organism>
<dbReference type="Gene3D" id="1.20.58.60">
    <property type="match status" value="1"/>
</dbReference>
<dbReference type="PANTHER" id="PTHR14514">
    <property type="entry name" value="PKA ANCHORING PROTEIN"/>
    <property type="match status" value="1"/>
</dbReference>
<evidence type="ECO:0000256" key="1">
    <source>
        <dbReference type="ARBA" id="ARBA00004308"/>
    </source>
</evidence>
<evidence type="ECO:0000256" key="4">
    <source>
        <dbReference type="ARBA" id="ARBA00023136"/>
    </source>
</evidence>